<feature type="non-terminal residue" evidence="1">
    <location>
        <position position="1"/>
    </location>
</feature>
<protein>
    <submittedName>
        <fullName evidence="1">Uncharacterized protein</fullName>
    </submittedName>
</protein>
<keyword evidence="2" id="KW-1185">Reference proteome</keyword>
<dbReference type="Proteomes" id="UP000708208">
    <property type="component" value="Unassembled WGS sequence"/>
</dbReference>
<dbReference type="EMBL" id="CAJVCH010561030">
    <property type="protein sequence ID" value="CAG7831561.1"/>
    <property type="molecule type" value="Genomic_DNA"/>
</dbReference>
<accession>A0A8J2M0T4</accession>
<organism evidence="1 2">
    <name type="scientific">Allacma fusca</name>
    <dbReference type="NCBI Taxonomy" id="39272"/>
    <lineage>
        <taxon>Eukaryota</taxon>
        <taxon>Metazoa</taxon>
        <taxon>Ecdysozoa</taxon>
        <taxon>Arthropoda</taxon>
        <taxon>Hexapoda</taxon>
        <taxon>Collembola</taxon>
        <taxon>Symphypleona</taxon>
        <taxon>Sminthuridae</taxon>
        <taxon>Allacma</taxon>
    </lineage>
</organism>
<proteinExistence type="predicted"/>
<sequence>MAHNSDTQNLEDLG</sequence>
<evidence type="ECO:0000313" key="2">
    <source>
        <dbReference type="Proteomes" id="UP000708208"/>
    </source>
</evidence>
<name>A0A8J2M0T4_9HEXA</name>
<evidence type="ECO:0000313" key="1">
    <source>
        <dbReference type="EMBL" id="CAG7831561.1"/>
    </source>
</evidence>
<reference evidence="1" key="1">
    <citation type="submission" date="2021-06" db="EMBL/GenBank/DDBJ databases">
        <authorList>
            <person name="Hodson N. C."/>
            <person name="Mongue J. A."/>
            <person name="Jaron S. K."/>
        </authorList>
    </citation>
    <scope>NUCLEOTIDE SEQUENCE</scope>
</reference>
<gene>
    <name evidence="1" type="ORF">AFUS01_LOCUS41302</name>
</gene>
<comment type="caution">
    <text evidence="1">The sequence shown here is derived from an EMBL/GenBank/DDBJ whole genome shotgun (WGS) entry which is preliminary data.</text>
</comment>